<feature type="chain" id="PRO_5027669743" evidence="1">
    <location>
        <begin position="24"/>
        <end position="144"/>
    </location>
</feature>
<reference evidence="2" key="2">
    <citation type="submission" date="2025-05" db="UniProtKB">
        <authorList>
            <consortium name="EnsemblMetazoa"/>
        </authorList>
    </citation>
    <scope>IDENTIFICATION</scope>
</reference>
<dbReference type="Pfam" id="PF01395">
    <property type="entry name" value="PBP_GOBP"/>
    <property type="match status" value="1"/>
</dbReference>
<name>A0A6P7FQS5_DIAVI</name>
<dbReference type="GeneID" id="114332999"/>
<reference evidence="4" key="1">
    <citation type="submission" date="2025-04" db="UniProtKB">
        <authorList>
            <consortium name="RefSeq"/>
        </authorList>
    </citation>
    <scope>IDENTIFICATION</scope>
    <source>
        <tissue evidence="4">Whole insect</tissue>
    </source>
</reference>
<dbReference type="AlphaFoldDB" id="A0A6P7FQS5"/>
<evidence type="ECO:0000313" key="2">
    <source>
        <dbReference type="EnsemblMetazoa" id="XP_028138606.1"/>
    </source>
</evidence>
<dbReference type="InterPro" id="IPR006170">
    <property type="entry name" value="PBP/GOBP"/>
</dbReference>
<dbReference type="Proteomes" id="UP001652700">
    <property type="component" value="Unplaced"/>
</dbReference>
<evidence type="ECO:0000313" key="3">
    <source>
        <dbReference type="Proteomes" id="UP001652700"/>
    </source>
</evidence>
<dbReference type="GO" id="GO:0005549">
    <property type="term" value="F:odorant binding"/>
    <property type="evidence" value="ECO:0007669"/>
    <property type="project" value="InterPro"/>
</dbReference>
<keyword evidence="1" id="KW-0732">Signal</keyword>
<dbReference type="SUPFAM" id="SSF47565">
    <property type="entry name" value="Insect pheromone/odorant-binding proteins"/>
    <property type="match status" value="1"/>
</dbReference>
<dbReference type="RefSeq" id="XP_028138606.1">
    <property type="nucleotide sequence ID" value="XM_028282805.1"/>
</dbReference>
<dbReference type="InterPro" id="IPR036728">
    <property type="entry name" value="PBP_GOBP_sf"/>
</dbReference>
<protein>
    <submittedName>
        <fullName evidence="4">Uncharacterized protein LOC114332999 isoform X1</fullName>
    </submittedName>
</protein>
<dbReference type="Gene3D" id="1.10.238.20">
    <property type="entry name" value="Pheromone/general odorant binding protein domain"/>
    <property type="match status" value="1"/>
</dbReference>
<dbReference type="CDD" id="cd23992">
    <property type="entry name" value="PBP_GOBP"/>
    <property type="match status" value="1"/>
</dbReference>
<feature type="signal peptide" evidence="1">
    <location>
        <begin position="1"/>
        <end position="23"/>
    </location>
</feature>
<dbReference type="InParanoid" id="A0A6P7FQS5"/>
<evidence type="ECO:0000313" key="4">
    <source>
        <dbReference type="RefSeq" id="XP_028138606.1"/>
    </source>
</evidence>
<organism evidence="4">
    <name type="scientific">Diabrotica virgifera virgifera</name>
    <name type="common">western corn rootworm</name>
    <dbReference type="NCBI Taxonomy" id="50390"/>
    <lineage>
        <taxon>Eukaryota</taxon>
        <taxon>Metazoa</taxon>
        <taxon>Ecdysozoa</taxon>
        <taxon>Arthropoda</taxon>
        <taxon>Hexapoda</taxon>
        <taxon>Insecta</taxon>
        <taxon>Pterygota</taxon>
        <taxon>Neoptera</taxon>
        <taxon>Endopterygota</taxon>
        <taxon>Coleoptera</taxon>
        <taxon>Polyphaga</taxon>
        <taxon>Cucujiformia</taxon>
        <taxon>Chrysomeloidea</taxon>
        <taxon>Chrysomelidae</taxon>
        <taxon>Galerucinae</taxon>
        <taxon>Diabroticina</taxon>
        <taxon>Diabroticites</taxon>
        <taxon>Diabrotica</taxon>
    </lineage>
</organism>
<accession>A0A6P7FQS5</accession>
<keyword evidence="3" id="KW-1185">Reference proteome</keyword>
<dbReference type="EnsemblMetazoa" id="XM_028282805.2">
    <property type="protein sequence ID" value="XP_028138606.1"/>
    <property type="gene ID" value="LOC114332999"/>
</dbReference>
<dbReference type="OrthoDB" id="6702328at2759"/>
<sequence>MSKSIIYTSIFYLIVIELAITEAAPQSDIKELQNLLQALSENCARKAKISQHLATNIENGIFEDDAKSKAYVACNWLDSTVIDEQGNLNEDILDHLCPPSKKPQLTNLIIRCHKAQPKNQSVEDIIYGMSKCIYPEDTTLFKIK</sequence>
<proteinExistence type="predicted"/>
<gene>
    <name evidence="4" type="primary">LOC114332999</name>
</gene>
<evidence type="ECO:0000256" key="1">
    <source>
        <dbReference type="SAM" id="SignalP"/>
    </source>
</evidence>
<dbReference type="KEGG" id="dvv:114332999"/>